<evidence type="ECO:0000313" key="4">
    <source>
        <dbReference type="Proteomes" id="UP000821866"/>
    </source>
</evidence>
<evidence type="ECO:0000313" key="3">
    <source>
        <dbReference type="EMBL" id="KAH7932490.1"/>
    </source>
</evidence>
<organism evidence="3 4">
    <name type="scientific">Rhipicephalus microplus</name>
    <name type="common">Cattle tick</name>
    <name type="synonym">Boophilus microplus</name>
    <dbReference type="NCBI Taxonomy" id="6941"/>
    <lineage>
        <taxon>Eukaryota</taxon>
        <taxon>Metazoa</taxon>
        <taxon>Ecdysozoa</taxon>
        <taxon>Arthropoda</taxon>
        <taxon>Chelicerata</taxon>
        <taxon>Arachnida</taxon>
        <taxon>Acari</taxon>
        <taxon>Parasitiformes</taxon>
        <taxon>Ixodida</taxon>
        <taxon>Ixodoidea</taxon>
        <taxon>Ixodidae</taxon>
        <taxon>Rhipicephalinae</taxon>
        <taxon>Rhipicephalus</taxon>
        <taxon>Boophilus</taxon>
    </lineage>
</organism>
<feature type="domain" description="SAM" evidence="2">
    <location>
        <begin position="191"/>
        <end position="253"/>
    </location>
</feature>
<dbReference type="InterPro" id="IPR050548">
    <property type="entry name" value="PcG_chromatin_remod_factors"/>
</dbReference>
<feature type="region of interest" description="Disordered" evidence="1">
    <location>
        <begin position="1"/>
        <end position="28"/>
    </location>
</feature>
<evidence type="ECO:0000256" key="1">
    <source>
        <dbReference type="SAM" id="MobiDB-lite"/>
    </source>
</evidence>
<dbReference type="EMBL" id="JABSTU010006608">
    <property type="protein sequence ID" value="KAH7932490.1"/>
    <property type="molecule type" value="Genomic_DNA"/>
</dbReference>
<dbReference type="GO" id="GO:0035102">
    <property type="term" value="C:PRC1 complex"/>
    <property type="evidence" value="ECO:0007669"/>
    <property type="project" value="TreeGrafter"/>
</dbReference>
<dbReference type="Gene3D" id="1.10.150.50">
    <property type="entry name" value="Transcription Factor, Ets-1"/>
    <property type="match status" value="1"/>
</dbReference>
<dbReference type="InterPro" id="IPR013761">
    <property type="entry name" value="SAM/pointed_sf"/>
</dbReference>
<proteinExistence type="predicted"/>
<name>A0A9J6CVD1_RHIMP</name>
<dbReference type="SUPFAM" id="SSF47769">
    <property type="entry name" value="SAM/Pointed domain"/>
    <property type="match status" value="1"/>
</dbReference>
<reference evidence="3" key="2">
    <citation type="submission" date="2021-09" db="EMBL/GenBank/DDBJ databases">
        <authorList>
            <person name="Jia N."/>
            <person name="Wang J."/>
            <person name="Shi W."/>
            <person name="Du L."/>
            <person name="Sun Y."/>
            <person name="Zhan W."/>
            <person name="Jiang J."/>
            <person name="Wang Q."/>
            <person name="Zhang B."/>
            <person name="Ji P."/>
            <person name="Sakyi L.B."/>
            <person name="Cui X."/>
            <person name="Yuan T."/>
            <person name="Jiang B."/>
            <person name="Yang W."/>
            <person name="Lam T.T.-Y."/>
            <person name="Chang Q."/>
            <person name="Ding S."/>
            <person name="Wang X."/>
            <person name="Zhu J."/>
            <person name="Ruan X."/>
            <person name="Zhao L."/>
            <person name="Wei J."/>
            <person name="Que T."/>
            <person name="Du C."/>
            <person name="Cheng J."/>
            <person name="Dai P."/>
            <person name="Han X."/>
            <person name="Huang E."/>
            <person name="Gao Y."/>
            <person name="Liu J."/>
            <person name="Shao H."/>
            <person name="Ye R."/>
            <person name="Li L."/>
            <person name="Wei W."/>
            <person name="Wang X."/>
            <person name="Wang C."/>
            <person name="Huo Q."/>
            <person name="Li W."/>
            <person name="Guo W."/>
            <person name="Chen H."/>
            <person name="Chen S."/>
            <person name="Zhou L."/>
            <person name="Zhou L."/>
            <person name="Ni X."/>
            <person name="Tian J."/>
            <person name="Zhou Y."/>
            <person name="Sheng Y."/>
            <person name="Liu T."/>
            <person name="Pan Y."/>
            <person name="Xia L."/>
            <person name="Li J."/>
            <person name="Zhao F."/>
            <person name="Cao W."/>
        </authorList>
    </citation>
    <scope>NUCLEOTIDE SEQUENCE</scope>
    <source>
        <strain evidence="3">Rmic-2018</strain>
        <tissue evidence="3">Larvae</tissue>
    </source>
</reference>
<keyword evidence="4" id="KW-1185">Reference proteome</keyword>
<dbReference type="PANTHER" id="PTHR12247">
    <property type="entry name" value="POLYCOMB GROUP PROTEIN"/>
    <property type="match status" value="1"/>
</dbReference>
<dbReference type="GO" id="GO:0042393">
    <property type="term" value="F:histone binding"/>
    <property type="evidence" value="ECO:0007669"/>
    <property type="project" value="TreeGrafter"/>
</dbReference>
<comment type="caution">
    <text evidence="3">The sequence shown here is derived from an EMBL/GenBank/DDBJ whole genome shotgun (WGS) entry which is preliminary data.</text>
</comment>
<gene>
    <name evidence="3" type="ORF">HPB51_029257</name>
</gene>
<dbReference type="VEuPathDB" id="VectorBase:LOC119164958"/>
<protein>
    <recommendedName>
        <fullName evidence="2">SAM domain-containing protein</fullName>
    </recommendedName>
</protein>
<dbReference type="PANTHER" id="PTHR12247:SF138">
    <property type="entry name" value="POLYHOMEOTIC DISTAL, ISOFORM A-RELATED"/>
    <property type="match status" value="1"/>
</dbReference>
<accession>A0A9J6CVD1</accession>
<dbReference type="Pfam" id="PF00536">
    <property type="entry name" value="SAM_1"/>
    <property type="match status" value="1"/>
</dbReference>
<dbReference type="AlphaFoldDB" id="A0A9J6CVD1"/>
<evidence type="ECO:0000259" key="2">
    <source>
        <dbReference type="PROSITE" id="PS50105"/>
    </source>
</evidence>
<reference evidence="3" key="1">
    <citation type="journal article" date="2020" name="Cell">
        <title>Large-Scale Comparative Analyses of Tick Genomes Elucidate Their Genetic Diversity and Vector Capacities.</title>
        <authorList>
            <consortium name="Tick Genome and Microbiome Consortium (TIGMIC)"/>
            <person name="Jia N."/>
            <person name="Wang J."/>
            <person name="Shi W."/>
            <person name="Du L."/>
            <person name="Sun Y."/>
            <person name="Zhan W."/>
            <person name="Jiang J.F."/>
            <person name="Wang Q."/>
            <person name="Zhang B."/>
            <person name="Ji P."/>
            <person name="Bell-Sakyi L."/>
            <person name="Cui X.M."/>
            <person name="Yuan T.T."/>
            <person name="Jiang B.G."/>
            <person name="Yang W.F."/>
            <person name="Lam T.T."/>
            <person name="Chang Q.C."/>
            <person name="Ding S.J."/>
            <person name="Wang X.J."/>
            <person name="Zhu J.G."/>
            <person name="Ruan X.D."/>
            <person name="Zhao L."/>
            <person name="Wei J.T."/>
            <person name="Ye R.Z."/>
            <person name="Que T.C."/>
            <person name="Du C.H."/>
            <person name="Zhou Y.H."/>
            <person name="Cheng J.X."/>
            <person name="Dai P.F."/>
            <person name="Guo W.B."/>
            <person name="Han X.H."/>
            <person name="Huang E.J."/>
            <person name="Li L.F."/>
            <person name="Wei W."/>
            <person name="Gao Y.C."/>
            <person name="Liu J.Z."/>
            <person name="Shao H.Z."/>
            <person name="Wang X."/>
            <person name="Wang C.C."/>
            <person name="Yang T.C."/>
            <person name="Huo Q.B."/>
            <person name="Li W."/>
            <person name="Chen H.Y."/>
            <person name="Chen S.E."/>
            <person name="Zhou L.G."/>
            <person name="Ni X.B."/>
            <person name="Tian J.H."/>
            <person name="Sheng Y."/>
            <person name="Liu T."/>
            <person name="Pan Y.S."/>
            <person name="Xia L.Y."/>
            <person name="Li J."/>
            <person name="Zhao F."/>
            <person name="Cao W.C."/>
        </authorList>
    </citation>
    <scope>NUCLEOTIDE SEQUENCE</scope>
    <source>
        <strain evidence="3">Rmic-2018</strain>
    </source>
</reference>
<sequence length="253" mass="27806">MTPRGTPPYFGQRQQRAEARPQDPLPEAGRALTIPELPCDLPARIVPKPGVTTYVIEGFFIEEYLQPFSSTTTATTTSIMGAQPCYRVSSMAAPPSTMPGTDPGTSGAVTVKREPPEPLQHDSSFVETPAMIEPLPGAVTPKRKTPDNSEQDRLLCPRRHCHLQASPALLMTPRQETTFPLHNGDNSPENWTVDDVAEYVSGIPGCEHIAEKFRHHKIDGVALFLFKEHHLVKMMNVKLGPALKLCATINSLH</sequence>
<dbReference type="PROSITE" id="PS50105">
    <property type="entry name" value="SAM_DOMAIN"/>
    <property type="match status" value="1"/>
</dbReference>
<dbReference type="GO" id="GO:0045892">
    <property type="term" value="P:negative regulation of DNA-templated transcription"/>
    <property type="evidence" value="ECO:0007669"/>
    <property type="project" value="TreeGrafter"/>
</dbReference>
<dbReference type="InterPro" id="IPR001660">
    <property type="entry name" value="SAM"/>
</dbReference>
<dbReference type="Proteomes" id="UP000821866">
    <property type="component" value="Unassembled WGS sequence"/>
</dbReference>
<dbReference type="GO" id="GO:0003682">
    <property type="term" value="F:chromatin binding"/>
    <property type="evidence" value="ECO:0007669"/>
    <property type="project" value="TreeGrafter"/>
</dbReference>